<dbReference type="Pfam" id="PF25087">
    <property type="entry name" value="GMPPB_C"/>
    <property type="match status" value="1"/>
</dbReference>
<dbReference type="Gene3D" id="2.160.10.10">
    <property type="entry name" value="Hexapeptide repeat proteins"/>
    <property type="match status" value="1"/>
</dbReference>
<keyword evidence="5" id="KW-1185">Reference proteome</keyword>
<dbReference type="Gene3D" id="3.90.550.10">
    <property type="entry name" value="Spore Coat Polysaccharide Biosynthesis Protein SpsA, Chain A"/>
    <property type="match status" value="1"/>
</dbReference>
<comment type="similarity">
    <text evidence="1">Belongs to the transferase hexapeptide repeat family.</text>
</comment>
<evidence type="ECO:0000313" key="5">
    <source>
        <dbReference type="Proteomes" id="UP000754710"/>
    </source>
</evidence>
<dbReference type="SUPFAM" id="SSF53448">
    <property type="entry name" value="Nucleotide-diphospho-sugar transferases"/>
    <property type="match status" value="1"/>
</dbReference>
<evidence type="ECO:0000313" key="4">
    <source>
        <dbReference type="EMBL" id="MBY9076439.1"/>
    </source>
</evidence>
<dbReference type="InterPro" id="IPR029044">
    <property type="entry name" value="Nucleotide-diphossugar_trans"/>
</dbReference>
<dbReference type="Proteomes" id="UP000754710">
    <property type="component" value="Unassembled WGS sequence"/>
</dbReference>
<gene>
    <name evidence="4" type="ORF">K1X13_16515</name>
</gene>
<feature type="domain" description="Nucleotidyl transferase" evidence="2">
    <location>
        <begin position="10"/>
        <end position="243"/>
    </location>
</feature>
<evidence type="ECO:0000259" key="2">
    <source>
        <dbReference type="Pfam" id="PF00483"/>
    </source>
</evidence>
<evidence type="ECO:0000256" key="1">
    <source>
        <dbReference type="ARBA" id="ARBA00007274"/>
    </source>
</evidence>
<comment type="caution">
    <text evidence="4">The sequence shown here is derived from an EMBL/GenBank/DDBJ whole genome shotgun (WGS) entry which is preliminary data.</text>
</comment>
<dbReference type="EMBL" id="JAIEZQ010000003">
    <property type="protein sequence ID" value="MBY9076439.1"/>
    <property type="molecule type" value="Genomic_DNA"/>
</dbReference>
<sequence length="356" mass="36832">MSRMSHRAEAVIVAGGFGTRLLPLTARRPKHLLNVGGVPFLEHQIARLAEAGVDHVVLATSYRAELFEPVLGDGSRWGVRLDYVMEDEPLGTAGAIRNVAGALRDDPDGAVVILNGDILSGHDLRGQLDDFAIPREGRPVDVSLHLVEVEDARAFGCVPTDASGRVTGFTEKSDNPVTRQINAGCYVFRRGVIDEIPAGRVVSVERETFPRLVAEDRLVVGFVDTAYWRDVGTPASLVGASRDLVLGTAPTVATDAPTGQARVAGGATVEEGAKVTGGSLVAEGALVESDAVVRGSVVLEGAVVSAGATVTDSVVGPGAKVGTGAHLQDVTLGDDATVAAGARLDGDRVDCGAHVG</sequence>
<reference evidence="4 5" key="1">
    <citation type="submission" date="2021-08" db="EMBL/GenBank/DDBJ databases">
        <title>Nocardioides bacterium WL0053 sp. nov., isolated from the sediment.</title>
        <authorList>
            <person name="Wang L."/>
            <person name="Zhang D."/>
            <person name="Zhang A."/>
        </authorList>
    </citation>
    <scope>NUCLEOTIDE SEQUENCE [LARGE SCALE GENOMIC DNA]</scope>
    <source>
        <strain evidence="4 5">WL0053</strain>
    </source>
</reference>
<name>A0ABS7RN01_9ACTN</name>
<dbReference type="Pfam" id="PF00483">
    <property type="entry name" value="NTP_transferase"/>
    <property type="match status" value="1"/>
</dbReference>
<dbReference type="RefSeq" id="WP_221026243.1">
    <property type="nucleotide sequence ID" value="NZ_JAIEZQ010000003.1"/>
</dbReference>
<dbReference type="CDD" id="cd04181">
    <property type="entry name" value="NTP_transferase"/>
    <property type="match status" value="1"/>
</dbReference>
<dbReference type="InterPro" id="IPR056729">
    <property type="entry name" value="GMPPB_C"/>
</dbReference>
<organism evidence="4 5">
    <name type="scientific">Nocardioides jiangsuensis</name>
    <dbReference type="NCBI Taxonomy" id="2866161"/>
    <lineage>
        <taxon>Bacteria</taxon>
        <taxon>Bacillati</taxon>
        <taxon>Actinomycetota</taxon>
        <taxon>Actinomycetes</taxon>
        <taxon>Propionibacteriales</taxon>
        <taxon>Nocardioidaceae</taxon>
        <taxon>Nocardioides</taxon>
    </lineage>
</organism>
<accession>A0ABS7RN01</accession>
<dbReference type="InterPro" id="IPR005835">
    <property type="entry name" value="NTP_transferase_dom"/>
</dbReference>
<feature type="domain" description="Mannose-1-phosphate guanyltransferase C-terminal" evidence="3">
    <location>
        <begin position="261"/>
        <end position="348"/>
    </location>
</feature>
<evidence type="ECO:0000259" key="3">
    <source>
        <dbReference type="Pfam" id="PF25087"/>
    </source>
</evidence>
<dbReference type="InterPro" id="IPR050486">
    <property type="entry name" value="Mannose-1P_guanyltransferase"/>
</dbReference>
<dbReference type="PANTHER" id="PTHR22572">
    <property type="entry name" value="SUGAR-1-PHOSPHATE GUANYL TRANSFERASE"/>
    <property type="match status" value="1"/>
</dbReference>
<proteinExistence type="inferred from homology"/>
<protein>
    <submittedName>
        <fullName evidence="4">NDP-sugar synthase</fullName>
    </submittedName>
</protein>